<dbReference type="Proteomes" id="UP000034837">
    <property type="component" value="Unassembled WGS sequence"/>
</dbReference>
<feature type="compositionally biased region" description="Basic and acidic residues" evidence="1">
    <location>
        <begin position="241"/>
        <end position="258"/>
    </location>
</feature>
<organism evidence="2 3">
    <name type="scientific">Candidatus Magasanikbacteria bacterium GW2011_GWA2_42_32</name>
    <dbReference type="NCBI Taxonomy" id="1619039"/>
    <lineage>
        <taxon>Bacteria</taxon>
        <taxon>Candidatus Magasanikiibacteriota</taxon>
    </lineage>
</organism>
<name>A0A0G1A8U8_9BACT</name>
<accession>A0A0G1A8U8</accession>
<feature type="compositionally biased region" description="Low complexity" evidence="1">
    <location>
        <begin position="228"/>
        <end position="240"/>
    </location>
</feature>
<reference evidence="2 3" key="1">
    <citation type="journal article" date="2015" name="Nature">
        <title>rRNA introns, odd ribosomes, and small enigmatic genomes across a large radiation of phyla.</title>
        <authorList>
            <person name="Brown C.T."/>
            <person name="Hug L.A."/>
            <person name="Thomas B.C."/>
            <person name="Sharon I."/>
            <person name="Castelle C.J."/>
            <person name="Singh A."/>
            <person name="Wilkins M.J."/>
            <person name="Williams K.H."/>
            <person name="Banfield J.F."/>
        </authorList>
    </citation>
    <scope>NUCLEOTIDE SEQUENCE [LARGE SCALE GENOMIC DNA]</scope>
</reference>
<protein>
    <submittedName>
        <fullName evidence="2">Uncharacterized protein</fullName>
    </submittedName>
</protein>
<evidence type="ECO:0000313" key="3">
    <source>
        <dbReference type="Proteomes" id="UP000034837"/>
    </source>
</evidence>
<proteinExistence type="predicted"/>
<sequence length="258" mass="28642">MIILKTNPQDTPFLDALEIPYCRLSGDQIDSRLVVSLEQGRSLLQGCLDKCLIDIGKAKSIEIEMTSAGVSSDHEAFFKRVIEFTLPVGFTCDFNFEVCDCGIPKVHGYVRNKDGDKVDDKTIFTLENGFGLCAVGVGGGFITAESGVHLFRQMVVANLPKDEEEKEKRYQALPEDVRKAYEESREHARGNLLNGLLERVQKGYADVALFLPDGRRYVYTKREEDPVAEPVAEEASATEPPVKDSPTDNPPEVEKAPE</sequence>
<evidence type="ECO:0000256" key="1">
    <source>
        <dbReference type="SAM" id="MobiDB-lite"/>
    </source>
</evidence>
<dbReference type="AlphaFoldDB" id="A0A0G1A8U8"/>
<feature type="region of interest" description="Disordered" evidence="1">
    <location>
        <begin position="222"/>
        <end position="258"/>
    </location>
</feature>
<comment type="caution">
    <text evidence="2">The sequence shown here is derived from an EMBL/GenBank/DDBJ whole genome shotgun (WGS) entry which is preliminary data.</text>
</comment>
<gene>
    <name evidence="2" type="ORF">UV20_C0001G0117</name>
</gene>
<evidence type="ECO:0000313" key="2">
    <source>
        <dbReference type="EMBL" id="KKS57477.1"/>
    </source>
</evidence>
<dbReference type="EMBL" id="LCDO01000001">
    <property type="protein sequence ID" value="KKS57477.1"/>
    <property type="molecule type" value="Genomic_DNA"/>
</dbReference>